<evidence type="ECO:0000259" key="1">
    <source>
        <dbReference type="Pfam" id="PF00535"/>
    </source>
</evidence>
<proteinExistence type="predicted"/>
<reference evidence="2" key="1">
    <citation type="submission" date="2020-01" db="EMBL/GenBank/DDBJ databases">
        <authorList>
            <person name="Rat A."/>
        </authorList>
    </citation>
    <scope>NUCLEOTIDE SEQUENCE</scope>
    <source>
        <strain evidence="2">LMG 28251</strain>
    </source>
</reference>
<dbReference type="InterPro" id="IPR050256">
    <property type="entry name" value="Glycosyltransferase_2"/>
</dbReference>
<dbReference type="SUPFAM" id="SSF53448">
    <property type="entry name" value="Nucleotide-diphospho-sugar transferases"/>
    <property type="match status" value="1"/>
</dbReference>
<evidence type="ECO:0000313" key="3">
    <source>
        <dbReference type="Proteomes" id="UP001196068"/>
    </source>
</evidence>
<dbReference type="EMBL" id="JAAEDH010000024">
    <property type="protein sequence ID" value="MBR0656998.1"/>
    <property type="molecule type" value="Genomic_DNA"/>
</dbReference>
<organism evidence="2 3">
    <name type="scientific">Plastoroseomonas arctica</name>
    <dbReference type="NCBI Taxonomy" id="1509237"/>
    <lineage>
        <taxon>Bacteria</taxon>
        <taxon>Pseudomonadati</taxon>
        <taxon>Pseudomonadota</taxon>
        <taxon>Alphaproteobacteria</taxon>
        <taxon>Acetobacterales</taxon>
        <taxon>Acetobacteraceae</taxon>
        <taxon>Plastoroseomonas</taxon>
    </lineage>
</organism>
<feature type="domain" description="Glycosyltransferase 2-like" evidence="1">
    <location>
        <begin position="10"/>
        <end position="134"/>
    </location>
</feature>
<dbReference type="AlphaFoldDB" id="A0AAF1KQ38"/>
<accession>A0AAF1KQ38</accession>
<reference evidence="2" key="2">
    <citation type="journal article" date="2021" name="Syst. Appl. Microbiol.">
        <title>Roseomonas hellenica sp. nov., isolated from roots of wild-growing Alkanna tinctoria.</title>
        <authorList>
            <person name="Rat A."/>
            <person name="Naranjo H.D."/>
            <person name="Lebbe L."/>
            <person name="Cnockaert M."/>
            <person name="Krigas N."/>
            <person name="Grigoriadou K."/>
            <person name="Maloupa E."/>
            <person name="Willems A."/>
        </authorList>
    </citation>
    <scope>NUCLEOTIDE SEQUENCE</scope>
    <source>
        <strain evidence="2">LMG 28251</strain>
    </source>
</reference>
<comment type="caution">
    <text evidence="2">The sequence shown here is derived from an EMBL/GenBank/DDBJ whole genome shotgun (WGS) entry which is preliminary data.</text>
</comment>
<sequence>MNAAQSEIAIVIPAYQESATIATIIAGVRAAMPTAVLLIVDDGSTDGTGAIAEAAGARVLRPSANAGKGAALRNGMRAAMAEGATWVLTMDADGQHRAQDLPRLVAVALATPRAIIIGSRRADQANAPAARRRANRVADFWVSWAAGCFIADSQSGFRAYPAVALQSLDRYEGRSQRFSFESAILIDAARDGFAIHAIDIPALYGAMQRHSHFRPVADITRIVLMVAGRLLAWGMYPQGLWRSLRPPRH</sequence>
<dbReference type="RefSeq" id="WP_211875861.1">
    <property type="nucleotide sequence ID" value="NZ_JAAEDH010000024.1"/>
</dbReference>
<dbReference type="Pfam" id="PF00535">
    <property type="entry name" value="Glycos_transf_2"/>
    <property type="match status" value="1"/>
</dbReference>
<dbReference type="CDD" id="cd04179">
    <property type="entry name" value="DPM_DPG-synthase_like"/>
    <property type="match status" value="1"/>
</dbReference>
<keyword evidence="3" id="KW-1185">Reference proteome</keyword>
<dbReference type="PANTHER" id="PTHR48090:SF7">
    <property type="entry name" value="RFBJ PROTEIN"/>
    <property type="match status" value="1"/>
</dbReference>
<protein>
    <submittedName>
        <fullName evidence="2">Glycosyltransferase family 2 protein</fullName>
    </submittedName>
</protein>
<dbReference type="PANTHER" id="PTHR48090">
    <property type="entry name" value="UNDECAPRENYL-PHOSPHATE 4-DEOXY-4-FORMAMIDO-L-ARABINOSE TRANSFERASE-RELATED"/>
    <property type="match status" value="1"/>
</dbReference>
<dbReference type="Proteomes" id="UP001196068">
    <property type="component" value="Unassembled WGS sequence"/>
</dbReference>
<evidence type="ECO:0000313" key="2">
    <source>
        <dbReference type="EMBL" id="MBR0656998.1"/>
    </source>
</evidence>
<dbReference type="Gene3D" id="3.90.550.10">
    <property type="entry name" value="Spore Coat Polysaccharide Biosynthesis Protein SpsA, Chain A"/>
    <property type="match status" value="1"/>
</dbReference>
<name>A0AAF1KQ38_9PROT</name>
<dbReference type="InterPro" id="IPR029044">
    <property type="entry name" value="Nucleotide-diphossugar_trans"/>
</dbReference>
<dbReference type="InterPro" id="IPR001173">
    <property type="entry name" value="Glyco_trans_2-like"/>
</dbReference>
<gene>
    <name evidence="2" type="ORF">GXW79_18120</name>
</gene>